<organism evidence="1 2">
    <name type="scientific">Arctium lappa</name>
    <name type="common">Greater burdock</name>
    <name type="synonym">Lappa major</name>
    <dbReference type="NCBI Taxonomy" id="4217"/>
    <lineage>
        <taxon>Eukaryota</taxon>
        <taxon>Viridiplantae</taxon>
        <taxon>Streptophyta</taxon>
        <taxon>Embryophyta</taxon>
        <taxon>Tracheophyta</taxon>
        <taxon>Spermatophyta</taxon>
        <taxon>Magnoliopsida</taxon>
        <taxon>eudicotyledons</taxon>
        <taxon>Gunneridae</taxon>
        <taxon>Pentapetalae</taxon>
        <taxon>asterids</taxon>
        <taxon>campanulids</taxon>
        <taxon>Asterales</taxon>
        <taxon>Asteraceae</taxon>
        <taxon>Carduoideae</taxon>
        <taxon>Cardueae</taxon>
        <taxon>Arctiinae</taxon>
        <taxon>Arctium</taxon>
    </lineage>
</organism>
<proteinExistence type="predicted"/>
<evidence type="ECO:0000313" key="1">
    <source>
        <dbReference type="EMBL" id="KAI3758343.1"/>
    </source>
</evidence>
<name>A0ACB9EIE0_ARCLA</name>
<dbReference type="EMBL" id="CM042048">
    <property type="protein sequence ID" value="KAI3758343.1"/>
    <property type="molecule type" value="Genomic_DNA"/>
</dbReference>
<reference evidence="1 2" key="2">
    <citation type="journal article" date="2022" name="Mol. Ecol. Resour.">
        <title>The genomes of chicory, endive, great burdock and yacon provide insights into Asteraceae paleo-polyploidization history and plant inulin production.</title>
        <authorList>
            <person name="Fan W."/>
            <person name="Wang S."/>
            <person name="Wang H."/>
            <person name="Wang A."/>
            <person name="Jiang F."/>
            <person name="Liu H."/>
            <person name="Zhao H."/>
            <person name="Xu D."/>
            <person name="Zhang Y."/>
        </authorList>
    </citation>
    <scope>NUCLEOTIDE SEQUENCE [LARGE SCALE GENOMIC DNA]</scope>
    <source>
        <strain evidence="2">cv. Niubang</strain>
    </source>
</reference>
<protein>
    <submittedName>
        <fullName evidence="1">Uncharacterized protein</fullName>
    </submittedName>
</protein>
<comment type="caution">
    <text evidence="1">The sequence shown here is derived from an EMBL/GenBank/DDBJ whole genome shotgun (WGS) entry which is preliminary data.</text>
</comment>
<accession>A0ACB9EIE0</accession>
<evidence type="ECO:0000313" key="2">
    <source>
        <dbReference type="Proteomes" id="UP001055879"/>
    </source>
</evidence>
<sequence>MNDCSSNSNSNSNSSGVFCIYLLHTVMQLLCSPSFKQAIHIYFPCLILLFVIKLILQLLEFILRSKSVSHGRLVNLHCFATQIQIQILNVADFKQSRCHKITIFH</sequence>
<reference evidence="2" key="1">
    <citation type="journal article" date="2022" name="Mol. Ecol. Resour.">
        <title>The genomes of chicory, endive, great burdock and yacon provide insights into Asteraceae palaeo-polyploidization history and plant inulin production.</title>
        <authorList>
            <person name="Fan W."/>
            <person name="Wang S."/>
            <person name="Wang H."/>
            <person name="Wang A."/>
            <person name="Jiang F."/>
            <person name="Liu H."/>
            <person name="Zhao H."/>
            <person name="Xu D."/>
            <person name="Zhang Y."/>
        </authorList>
    </citation>
    <scope>NUCLEOTIDE SEQUENCE [LARGE SCALE GENOMIC DNA]</scope>
    <source>
        <strain evidence="2">cv. Niubang</strain>
    </source>
</reference>
<gene>
    <name evidence="1" type="ORF">L6452_05903</name>
</gene>
<keyword evidence="2" id="KW-1185">Reference proteome</keyword>
<dbReference type="Proteomes" id="UP001055879">
    <property type="component" value="Linkage Group LG02"/>
</dbReference>